<protein>
    <submittedName>
        <fullName evidence="1">Uncharacterized protein</fullName>
    </submittedName>
</protein>
<evidence type="ECO:0000313" key="2">
    <source>
        <dbReference type="Proteomes" id="UP000326950"/>
    </source>
</evidence>
<evidence type="ECO:0000313" key="1">
    <source>
        <dbReference type="EMBL" id="KAE8156481.1"/>
    </source>
</evidence>
<dbReference type="EMBL" id="ML738760">
    <property type="protein sequence ID" value="KAE8156481.1"/>
    <property type="molecule type" value="Genomic_DNA"/>
</dbReference>
<dbReference type="AlphaFoldDB" id="A0A5N6UE33"/>
<reference evidence="1 2" key="1">
    <citation type="submission" date="2019-04" db="EMBL/GenBank/DDBJ databases">
        <title>Friends and foes A comparative genomics study of 23 Aspergillus species from section Flavi.</title>
        <authorList>
            <consortium name="DOE Joint Genome Institute"/>
            <person name="Kjaerbolling I."/>
            <person name="Vesth T."/>
            <person name="Frisvad J.C."/>
            <person name="Nybo J.L."/>
            <person name="Theobald S."/>
            <person name="Kildgaard S."/>
            <person name="Isbrandt T."/>
            <person name="Kuo A."/>
            <person name="Sato A."/>
            <person name="Lyhne E.K."/>
            <person name="Kogle M.E."/>
            <person name="Wiebenga A."/>
            <person name="Kun R.S."/>
            <person name="Lubbers R.J."/>
            <person name="Makela M.R."/>
            <person name="Barry K."/>
            <person name="Chovatia M."/>
            <person name="Clum A."/>
            <person name="Daum C."/>
            <person name="Haridas S."/>
            <person name="He G."/>
            <person name="LaButti K."/>
            <person name="Lipzen A."/>
            <person name="Mondo S."/>
            <person name="Riley R."/>
            <person name="Salamov A."/>
            <person name="Simmons B.A."/>
            <person name="Magnuson J.K."/>
            <person name="Henrissat B."/>
            <person name="Mortensen U.H."/>
            <person name="Larsen T.O."/>
            <person name="Devries R.P."/>
            <person name="Grigoriev I.V."/>
            <person name="Machida M."/>
            <person name="Baker S.E."/>
            <person name="Andersen M.R."/>
        </authorList>
    </citation>
    <scope>NUCLEOTIDE SEQUENCE [LARGE SCALE GENOMIC DNA]</scope>
    <source>
        <strain evidence="1 2">CBS 117626</strain>
    </source>
</reference>
<dbReference type="Proteomes" id="UP000326950">
    <property type="component" value="Unassembled WGS sequence"/>
</dbReference>
<proteinExistence type="predicted"/>
<gene>
    <name evidence="1" type="ORF">BDV40DRAFT_281015</name>
</gene>
<name>A0A5N6UE33_ASPTM</name>
<organism evidence="1 2">
    <name type="scientific">Aspergillus tamarii</name>
    <dbReference type="NCBI Taxonomy" id="41984"/>
    <lineage>
        <taxon>Eukaryota</taxon>
        <taxon>Fungi</taxon>
        <taxon>Dikarya</taxon>
        <taxon>Ascomycota</taxon>
        <taxon>Pezizomycotina</taxon>
        <taxon>Eurotiomycetes</taxon>
        <taxon>Eurotiomycetidae</taxon>
        <taxon>Eurotiales</taxon>
        <taxon>Aspergillaceae</taxon>
        <taxon>Aspergillus</taxon>
        <taxon>Aspergillus subgen. Circumdati</taxon>
    </lineage>
</organism>
<sequence>MPRLVGSPKDAASPEQCLLSQAKRQACYHCRVQKLRVILHHHTNQKGSHLIMIVL</sequence>
<accession>A0A5N6UE33</accession>
<keyword evidence="2" id="KW-1185">Reference proteome</keyword>